<dbReference type="InterPro" id="IPR045168">
    <property type="entry name" value="YTH_prot"/>
</dbReference>
<keyword evidence="1" id="KW-0694">RNA-binding</keyword>
<feature type="region of interest" description="Disordered" evidence="2">
    <location>
        <begin position="55"/>
        <end position="85"/>
    </location>
</feature>
<reference evidence="4 5" key="1">
    <citation type="journal article" date="2020" name="IScience">
        <title>Genome Sequencing of the Endangered Kingdonia uniflora (Circaeasteraceae, Ranunculales) Reveals Potential Mechanisms of Evolutionary Specialization.</title>
        <authorList>
            <person name="Sun Y."/>
            <person name="Deng T."/>
            <person name="Zhang A."/>
            <person name="Moore M.J."/>
            <person name="Landis J.B."/>
            <person name="Lin N."/>
            <person name="Zhang H."/>
            <person name="Zhang X."/>
            <person name="Huang J."/>
            <person name="Zhang X."/>
            <person name="Sun H."/>
            <person name="Wang H."/>
        </authorList>
    </citation>
    <scope>NUCLEOTIDE SEQUENCE [LARGE SCALE GENOMIC DNA]</scope>
    <source>
        <strain evidence="4">TB1705</strain>
        <tissue evidence="4">Leaf</tissue>
    </source>
</reference>
<protein>
    <recommendedName>
        <fullName evidence="1">YTH domain-containing family protein</fullName>
    </recommendedName>
</protein>
<organism evidence="4 5">
    <name type="scientific">Kingdonia uniflora</name>
    <dbReference type="NCBI Taxonomy" id="39325"/>
    <lineage>
        <taxon>Eukaryota</taxon>
        <taxon>Viridiplantae</taxon>
        <taxon>Streptophyta</taxon>
        <taxon>Embryophyta</taxon>
        <taxon>Tracheophyta</taxon>
        <taxon>Spermatophyta</taxon>
        <taxon>Magnoliopsida</taxon>
        <taxon>Ranunculales</taxon>
        <taxon>Circaeasteraceae</taxon>
        <taxon>Kingdonia</taxon>
    </lineage>
</organism>
<dbReference type="CDD" id="cd21134">
    <property type="entry name" value="YTH"/>
    <property type="match status" value="1"/>
</dbReference>
<dbReference type="GO" id="GO:0003729">
    <property type="term" value="F:mRNA binding"/>
    <property type="evidence" value="ECO:0007669"/>
    <property type="project" value="UniProtKB-UniRule"/>
</dbReference>
<name>A0A7J7NW14_9MAGN</name>
<keyword evidence="5" id="KW-1185">Reference proteome</keyword>
<proteinExistence type="inferred from homology"/>
<comment type="similarity">
    <text evidence="1">Belongs to the YTHDF family.</text>
</comment>
<dbReference type="EMBL" id="JACGCM010000535">
    <property type="protein sequence ID" value="KAF6171098.1"/>
    <property type="molecule type" value="Genomic_DNA"/>
</dbReference>
<dbReference type="Gene3D" id="3.10.590.10">
    <property type="entry name" value="ph1033 like domains"/>
    <property type="match status" value="1"/>
</dbReference>
<comment type="caution">
    <text evidence="4">The sequence shown here is derived from an EMBL/GenBank/DDBJ whole genome shotgun (WGS) entry which is preliminary data.</text>
</comment>
<dbReference type="PANTHER" id="PTHR12357:SF95">
    <property type="entry name" value="YTH DOMAIN-CONTAINING FAMILY PROTEIN"/>
    <property type="match status" value="1"/>
</dbReference>
<dbReference type="GO" id="GO:0061157">
    <property type="term" value="P:mRNA destabilization"/>
    <property type="evidence" value="ECO:0007669"/>
    <property type="project" value="TreeGrafter"/>
</dbReference>
<feature type="region of interest" description="Disordered" evidence="2">
    <location>
        <begin position="180"/>
        <end position="233"/>
    </location>
</feature>
<dbReference type="GO" id="GO:0005737">
    <property type="term" value="C:cytoplasm"/>
    <property type="evidence" value="ECO:0007669"/>
    <property type="project" value="TreeGrafter"/>
</dbReference>
<evidence type="ECO:0000313" key="5">
    <source>
        <dbReference type="Proteomes" id="UP000541444"/>
    </source>
</evidence>
<accession>A0A7J7NW14</accession>
<feature type="compositionally biased region" description="Low complexity" evidence="2">
    <location>
        <begin position="212"/>
        <end position="223"/>
    </location>
</feature>
<dbReference type="Pfam" id="PF04146">
    <property type="entry name" value="YTH"/>
    <property type="match status" value="1"/>
</dbReference>
<evidence type="ECO:0000256" key="1">
    <source>
        <dbReference type="RuleBase" id="RU369095"/>
    </source>
</evidence>
<dbReference type="PANTHER" id="PTHR12357">
    <property type="entry name" value="YTH YT521-B HOMOLOGY DOMAIN-CONTAINING"/>
    <property type="match status" value="1"/>
</dbReference>
<dbReference type="InterPro" id="IPR007275">
    <property type="entry name" value="YTH_domain"/>
</dbReference>
<evidence type="ECO:0000259" key="3">
    <source>
        <dbReference type="PROSITE" id="PS50882"/>
    </source>
</evidence>
<comment type="function">
    <text evidence="1">Specifically recognizes and binds N6-methyladenosine (m6A)-containing RNAs, and regulates mRNA stability. M6A is a modification present at internal sites of mRNAs and some non-coding RNAs and plays a role in mRNA stability and processing.</text>
</comment>
<dbReference type="PROSITE" id="PS50882">
    <property type="entry name" value="YTH"/>
    <property type="match status" value="1"/>
</dbReference>
<feature type="domain" description="YTH" evidence="3">
    <location>
        <begin position="353"/>
        <end position="494"/>
    </location>
</feature>
<dbReference type="AlphaFoldDB" id="A0A7J7NW14"/>
<sequence length="576" mass="64365">MTFFSVTVTFSSDTQIAYQVVLHRPIKIKMSAEMKMEKKPKEGQEAGVVALAEKDAASGKQRRSSNSNLPSRHAASSYKEPAKEKVTSYQQPTSCYSYYYPGYNGAYAEVDEKGYFYAGDGSLMYYVPGYSPYAAVGVDGLCVGQQPYFPSSDYPVSYGSSWNTKSFGDVPTSVAVNPKSNASVASMRPKGSKPVKMNGTADTKASELPLDSKSSISSNFSKSTPQTQPLKPFNKVPSQLAPADIQSSRAVKGCYPYGEFSSFPNNGQGYFSQYGHMNYRTNGQNWAGNDRFKLRENLGRKNEFQTSTELNRGPRSLIGNAALKPSVEKDELGLSVQKDHYNLKDFQTRYENAKFFVIKSYSEDNVHKSIKHNVWSSTVNGHAKLNTAFREAETIIDDKSSKCPVFLFFSVNGSGQFVGIAEMIGSVDFNKDLDFWQQDRWNGFFPVKWHIIKDIPNGELRHILLENNDNKPVTYCRDTQEVKLKQGLEMLTIFKDFTAKTSLLDDFTFYEEQEKSLRARKISETVSPKIENPRNTPYQKQVDTGVKRTEEASIKASDPNTLLVALAKNLSINAAS</sequence>
<dbReference type="Proteomes" id="UP000541444">
    <property type="component" value="Unassembled WGS sequence"/>
</dbReference>
<dbReference type="OrthoDB" id="306690at2759"/>
<gene>
    <name evidence="4" type="ORF">GIB67_020577</name>
</gene>
<dbReference type="GO" id="GO:1990247">
    <property type="term" value="F:N6-methyladenosine-containing RNA reader activity"/>
    <property type="evidence" value="ECO:0007669"/>
    <property type="project" value="UniProtKB-UniRule"/>
</dbReference>
<evidence type="ECO:0000313" key="4">
    <source>
        <dbReference type="EMBL" id="KAF6171098.1"/>
    </source>
</evidence>
<evidence type="ECO:0000256" key="2">
    <source>
        <dbReference type="SAM" id="MobiDB-lite"/>
    </source>
</evidence>